<dbReference type="EMBL" id="JARBHA010000001">
    <property type="protein sequence ID" value="KAJ9708957.1"/>
    <property type="molecule type" value="Genomic_DNA"/>
</dbReference>
<dbReference type="InterPro" id="IPR015660">
    <property type="entry name" value="MASH1/Ascl1a-like"/>
</dbReference>
<keyword evidence="8" id="KW-1185">Reference proteome</keyword>
<dbReference type="InterPro" id="IPR036638">
    <property type="entry name" value="HLH_DNA-bd_sf"/>
</dbReference>
<evidence type="ECO:0000259" key="6">
    <source>
        <dbReference type="PROSITE" id="PS50888"/>
    </source>
</evidence>
<dbReference type="AlphaFoldDB" id="A0AA39AKY5"/>
<dbReference type="SUPFAM" id="SSF47459">
    <property type="entry name" value="HLH, helix-loop-helix DNA-binding domain"/>
    <property type="match status" value="1"/>
</dbReference>
<keyword evidence="5" id="KW-0175">Coiled coil</keyword>
<accession>A0AA39AKY5</accession>
<dbReference type="GO" id="GO:0046983">
    <property type="term" value="F:protein dimerization activity"/>
    <property type="evidence" value="ECO:0007669"/>
    <property type="project" value="InterPro"/>
</dbReference>
<dbReference type="GO" id="GO:0000977">
    <property type="term" value="F:RNA polymerase II transcription regulatory region sequence-specific DNA binding"/>
    <property type="evidence" value="ECO:0007669"/>
    <property type="project" value="TreeGrafter"/>
</dbReference>
<keyword evidence="3" id="KW-0804">Transcription</keyword>
<feature type="domain" description="BHLH" evidence="6">
    <location>
        <begin position="31"/>
        <end position="81"/>
    </location>
</feature>
<dbReference type="Pfam" id="PF00010">
    <property type="entry name" value="HLH"/>
    <property type="match status" value="1"/>
</dbReference>
<dbReference type="PANTHER" id="PTHR13935:SF118">
    <property type="entry name" value="BHLH DOMAIN-CONTAINING PROTEIN"/>
    <property type="match status" value="1"/>
</dbReference>
<keyword evidence="2" id="KW-0805">Transcription regulation</keyword>
<gene>
    <name evidence="7" type="ORF">PVL29_000782</name>
</gene>
<feature type="coiled-coil region" evidence="5">
    <location>
        <begin position="71"/>
        <end position="98"/>
    </location>
</feature>
<protein>
    <recommendedName>
        <fullName evidence="6">BHLH domain-containing protein</fullName>
    </recommendedName>
</protein>
<dbReference type="PANTHER" id="PTHR13935">
    <property type="entry name" value="ACHAETE-SCUTE TRANSCRIPTION FACTOR-RELATED"/>
    <property type="match status" value="1"/>
</dbReference>
<dbReference type="Proteomes" id="UP001168098">
    <property type="component" value="Unassembled WGS sequence"/>
</dbReference>
<reference evidence="7 8" key="1">
    <citation type="journal article" date="2023" name="BMC Biotechnol.">
        <title>Vitis rotundifolia cv Carlos genome sequencing.</title>
        <authorList>
            <person name="Huff M."/>
            <person name="Hulse-Kemp A."/>
            <person name="Scheffler B."/>
            <person name="Youngblood R."/>
            <person name="Simpson S."/>
            <person name="Babiker E."/>
            <person name="Staton M."/>
        </authorList>
    </citation>
    <scope>NUCLEOTIDE SEQUENCE [LARGE SCALE GENOMIC DNA]</scope>
    <source>
        <tissue evidence="7">Leaf</tissue>
    </source>
</reference>
<sequence length="189" mass="21649">MALLEAEDSLEKQGIKKLAKKGSMTRRASNSPKLHRNEIEKNRRMCMKDLYARLAFQIPTAPSKYSLHLLLEHATTHVKRLQQRLKMLKQKKQLLEGRTHHITGSSRSPVIIVREMGSTLEVFLMSGLNKNFFLYEVISVLEEEAARVVTVNQSTVGDRIIYSIYSQAVSSRIGIETSRVRERLQELIS</sequence>
<dbReference type="InterPro" id="IPR011598">
    <property type="entry name" value="bHLH_dom"/>
</dbReference>
<evidence type="ECO:0000256" key="2">
    <source>
        <dbReference type="ARBA" id="ARBA00023015"/>
    </source>
</evidence>
<evidence type="ECO:0000313" key="8">
    <source>
        <dbReference type="Proteomes" id="UP001168098"/>
    </source>
</evidence>
<dbReference type="GO" id="GO:0090575">
    <property type="term" value="C:RNA polymerase II transcription regulator complex"/>
    <property type="evidence" value="ECO:0007669"/>
    <property type="project" value="TreeGrafter"/>
</dbReference>
<proteinExistence type="predicted"/>
<name>A0AA39AKY5_VITRO</name>
<comment type="subcellular location">
    <subcellularLocation>
        <location evidence="1">Nucleus</location>
    </subcellularLocation>
</comment>
<evidence type="ECO:0000256" key="4">
    <source>
        <dbReference type="ARBA" id="ARBA00023242"/>
    </source>
</evidence>
<evidence type="ECO:0000256" key="3">
    <source>
        <dbReference type="ARBA" id="ARBA00023163"/>
    </source>
</evidence>
<keyword evidence="4" id="KW-0539">Nucleus</keyword>
<evidence type="ECO:0000256" key="1">
    <source>
        <dbReference type="ARBA" id="ARBA00004123"/>
    </source>
</evidence>
<organism evidence="7 8">
    <name type="scientific">Vitis rotundifolia</name>
    <name type="common">Muscadine grape</name>
    <dbReference type="NCBI Taxonomy" id="103349"/>
    <lineage>
        <taxon>Eukaryota</taxon>
        <taxon>Viridiplantae</taxon>
        <taxon>Streptophyta</taxon>
        <taxon>Embryophyta</taxon>
        <taxon>Tracheophyta</taxon>
        <taxon>Spermatophyta</taxon>
        <taxon>Magnoliopsida</taxon>
        <taxon>eudicotyledons</taxon>
        <taxon>Gunneridae</taxon>
        <taxon>Pentapetalae</taxon>
        <taxon>rosids</taxon>
        <taxon>Vitales</taxon>
        <taxon>Vitaceae</taxon>
        <taxon>Viteae</taxon>
        <taxon>Vitis</taxon>
    </lineage>
</organism>
<dbReference type="GO" id="GO:0000981">
    <property type="term" value="F:DNA-binding transcription factor activity, RNA polymerase II-specific"/>
    <property type="evidence" value="ECO:0007669"/>
    <property type="project" value="TreeGrafter"/>
</dbReference>
<evidence type="ECO:0000256" key="5">
    <source>
        <dbReference type="SAM" id="Coils"/>
    </source>
</evidence>
<evidence type="ECO:0000313" key="7">
    <source>
        <dbReference type="EMBL" id="KAJ9708957.1"/>
    </source>
</evidence>
<dbReference type="SMART" id="SM00353">
    <property type="entry name" value="HLH"/>
    <property type="match status" value="1"/>
</dbReference>
<dbReference type="Gene3D" id="4.10.280.10">
    <property type="entry name" value="Helix-loop-helix DNA-binding domain"/>
    <property type="match status" value="1"/>
</dbReference>
<comment type="caution">
    <text evidence="7">The sequence shown here is derived from an EMBL/GenBank/DDBJ whole genome shotgun (WGS) entry which is preliminary data.</text>
</comment>
<dbReference type="PROSITE" id="PS50888">
    <property type="entry name" value="BHLH"/>
    <property type="match status" value="1"/>
</dbReference>